<evidence type="ECO:0000256" key="12">
    <source>
        <dbReference type="SAM" id="MobiDB-lite"/>
    </source>
</evidence>
<dbReference type="PANTHER" id="PTHR45624:SF10">
    <property type="entry name" value="SLC (SOLUTE CARRIER) HOMOLOG"/>
    <property type="match status" value="1"/>
</dbReference>
<evidence type="ECO:0008006" key="15">
    <source>
        <dbReference type="Google" id="ProtNLM"/>
    </source>
</evidence>
<evidence type="ECO:0000256" key="11">
    <source>
        <dbReference type="RuleBase" id="RU000488"/>
    </source>
</evidence>
<keyword evidence="7" id="KW-1133">Transmembrane helix</keyword>
<keyword evidence="3 11" id="KW-0813">Transport</keyword>
<evidence type="ECO:0000256" key="4">
    <source>
        <dbReference type="ARBA" id="ARBA00022692"/>
    </source>
</evidence>
<evidence type="ECO:0000313" key="14">
    <source>
        <dbReference type="Proteomes" id="UP000294003"/>
    </source>
</evidence>
<sequence length="349" mass="37444">MSKDGRRLQDEHWIAADGPTPPLQGSRLQVVVAGGAAGLISRLVIAPLDVVKIRMQLQSHSYSPSDPSPTTHANPRGSPPVVYRGALWTMRDIVASEGVTGLWKGNIPAELMYLSYSAIQFTTYRSTSMLLHRALGEDSSEGRKRVSHGVESFVCGAAAGATATAATYPLDLLRTRFAAQGNDRVYASLRRAVRDIGRDEGTRGFFRGLAPALAQIMPYMGLFFACYEALRRPLAGAMPWGGSGDAAAGVAAGVAAKTCVFPLDLVRKRLQVQGPTRGSYVYKDIPAYAGTLDAVRTILRVSGVRGLYSGLTVSLIKAAPNSAVTMWAYERILNLLVCRGTKDGSRREG</sequence>
<evidence type="ECO:0000256" key="2">
    <source>
        <dbReference type="ARBA" id="ARBA00006375"/>
    </source>
</evidence>
<evidence type="ECO:0000256" key="7">
    <source>
        <dbReference type="ARBA" id="ARBA00022989"/>
    </source>
</evidence>
<name>A0ABY0H004_9PEZI</name>
<dbReference type="PRINTS" id="PR00926">
    <property type="entry name" value="MITOCARRIER"/>
</dbReference>
<keyword evidence="6" id="KW-0999">Mitochondrion inner membrane</keyword>
<evidence type="ECO:0000256" key="10">
    <source>
        <dbReference type="PROSITE-ProRule" id="PRU00282"/>
    </source>
</evidence>
<keyword evidence="9 10" id="KW-0472">Membrane</keyword>
<dbReference type="Proteomes" id="UP000294003">
    <property type="component" value="Unassembled WGS sequence"/>
</dbReference>
<evidence type="ECO:0000256" key="9">
    <source>
        <dbReference type="ARBA" id="ARBA00023136"/>
    </source>
</evidence>
<dbReference type="InterPro" id="IPR002067">
    <property type="entry name" value="MCP"/>
</dbReference>
<dbReference type="PANTHER" id="PTHR45624">
    <property type="entry name" value="MITOCHONDRIAL BASIC AMINO ACIDS TRANSPORTER-RELATED"/>
    <property type="match status" value="1"/>
</dbReference>
<feature type="compositionally biased region" description="Basic and acidic residues" evidence="12">
    <location>
        <begin position="1"/>
        <end position="14"/>
    </location>
</feature>
<evidence type="ECO:0000256" key="1">
    <source>
        <dbReference type="ARBA" id="ARBA00004448"/>
    </source>
</evidence>
<evidence type="ECO:0000256" key="8">
    <source>
        <dbReference type="ARBA" id="ARBA00023128"/>
    </source>
</evidence>
<protein>
    <recommendedName>
        <fullName evidence="15">Mitochondrial thiamine pyrophosphate carrier 1</fullName>
    </recommendedName>
</protein>
<gene>
    <name evidence="13" type="ORF">DL762_007152</name>
</gene>
<dbReference type="Pfam" id="PF00153">
    <property type="entry name" value="Mito_carr"/>
    <property type="match status" value="3"/>
</dbReference>
<feature type="repeat" description="Solcar" evidence="10">
    <location>
        <begin position="25"/>
        <end position="130"/>
    </location>
</feature>
<keyword evidence="4 10" id="KW-0812">Transmembrane</keyword>
<comment type="caution">
    <text evidence="13">The sequence shown here is derived from an EMBL/GenBank/DDBJ whole genome shotgun (WGS) entry which is preliminary data.</text>
</comment>
<feature type="repeat" description="Solcar" evidence="10">
    <location>
        <begin position="147"/>
        <end position="233"/>
    </location>
</feature>
<evidence type="ECO:0000256" key="3">
    <source>
        <dbReference type="ARBA" id="ARBA00022448"/>
    </source>
</evidence>
<dbReference type="SUPFAM" id="SSF103506">
    <property type="entry name" value="Mitochondrial carrier"/>
    <property type="match status" value="1"/>
</dbReference>
<dbReference type="InterPro" id="IPR050567">
    <property type="entry name" value="Mitochondrial_Carrier"/>
</dbReference>
<feature type="repeat" description="Solcar" evidence="10">
    <location>
        <begin position="243"/>
        <end position="335"/>
    </location>
</feature>
<keyword evidence="8" id="KW-0496">Mitochondrion</keyword>
<proteinExistence type="inferred from homology"/>
<evidence type="ECO:0000256" key="5">
    <source>
        <dbReference type="ARBA" id="ARBA00022737"/>
    </source>
</evidence>
<feature type="region of interest" description="Disordered" evidence="12">
    <location>
        <begin position="1"/>
        <end position="20"/>
    </location>
</feature>
<evidence type="ECO:0000313" key="13">
    <source>
        <dbReference type="EMBL" id="RYO81373.1"/>
    </source>
</evidence>
<dbReference type="InterPro" id="IPR023395">
    <property type="entry name" value="MCP_dom_sf"/>
</dbReference>
<comment type="similarity">
    <text evidence="2 11">Belongs to the mitochondrial carrier (TC 2.A.29) family.</text>
</comment>
<dbReference type="PROSITE" id="PS50920">
    <property type="entry name" value="SOLCAR"/>
    <property type="match status" value="3"/>
</dbReference>
<reference evidence="13 14" key="1">
    <citation type="submission" date="2018-06" db="EMBL/GenBank/DDBJ databases">
        <title>Complete Genomes of Monosporascus.</title>
        <authorList>
            <person name="Robinson A.J."/>
            <person name="Natvig D.O."/>
        </authorList>
    </citation>
    <scope>NUCLEOTIDE SEQUENCE [LARGE SCALE GENOMIC DNA]</scope>
    <source>
        <strain evidence="13 14">CBS 609.92</strain>
    </source>
</reference>
<dbReference type="InterPro" id="IPR018108">
    <property type="entry name" value="MCP_transmembrane"/>
</dbReference>
<dbReference type="EMBL" id="QJNS01000253">
    <property type="protein sequence ID" value="RYO81373.1"/>
    <property type="molecule type" value="Genomic_DNA"/>
</dbReference>
<comment type="subcellular location">
    <subcellularLocation>
        <location evidence="1">Mitochondrion inner membrane</location>
        <topology evidence="1">Multi-pass membrane protein</topology>
    </subcellularLocation>
</comment>
<accession>A0ABY0H004</accession>
<keyword evidence="14" id="KW-1185">Reference proteome</keyword>
<evidence type="ECO:0000256" key="6">
    <source>
        <dbReference type="ARBA" id="ARBA00022792"/>
    </source>
</evidence>
<organism evidence="13 14">
    <name type="scientific">Monosporascus cannonballus</name>
    <dbReference type="NCBI Taxonomy" id="155416"/>
    <lineage>
        <taxon>Eukaryota</taxon>
        <taxon>Fungi</taxon>
        <taxon>Dikarya</taxon>
        <taxon>Ascomycota</taxon>
        <taxon>Pezizomycotina</taxon>
        <taxon>Sordariomycetes</taxon>
        <taxon>Xylariomycetidae</taxon>
        <taxon>Xylariales</taxon>
        <taxon>Xylariales incertae sedis</taxon>
        <taxon>Monosporascus</taxon>
    </lineage>
</organism>
<dbReference type="Gene3D" id="1.50.40.10">
    <property type="entry name" value="Mitochondrial carrier domain"/>
    <property type="match status" value="1"/>
</dbReference>
<keyword evidence="5" id="KW-0677">Repeat</keyword>